<evidence type="ECO:0000256" key="3">
    <source>
        <dbReference type="ARBA" id="ARBA00012438"/>
    </source>
</evidence>
<dbReference type="Gene3D" id="3.30.450.40">
    <property type="match status" value="2"/>
</dbReference>
<name>A0ABQ6FDG9_9RHOO</name>
<keyword evidence="24" id="KW-1185">Reference proteome</keyword>
<dbReference type="PRINTS" id="PR00344">
    <property type="entry name" value="BCTRLSENSOR"/>
</dbReference>
<keyword evidence="12" id="KW-0902">Two-component regulatory system</keyword>
<dbReference type="PROSITE" id="PS50109">
    <property type="entry name" value="HIS_KIN"/>
    <property type="match status" value="1"/>
</dbReference>
<evidence type="ECO:0000313" key="24">
    <source>
        <dbReference type="Proteomes" id="UP001157167"/>
    </source>
</evidence>
<comment type="catalytic activity">
    <reaction evidence="1">
        <text>ATP + protein L-histidine = ADP + protein N-phospho-L-histidine.</text>
        <dbReference type="EC" id="2.7.13.3"/>
    </reaction>
</comment>
<dbReference type="Pfam" id="PF13185">
    <property type="entry name" value="GAF_2"/>
    <property type="match status" value="2"/>
</dbReference>
<evidence type="ECO:0000256" key="9">
    <source>
        <dbReference type="ARBA" id="ARBA00022777"/>
    </source>
</evidence>
<feature type="domain" description="Response regulatory" evidence="18">
    <location>
        <begin position="1252"/>
        <end position="1368"/>
    </location>
</feature>
<evidence type="ECO:0000259" key="22">
    <source>
        <dbReference type="PROSITE" id="PS51371"/>
    </source>
</evidence>
<dbReference type="Pfam" id="PF13188">
    <property type="entry name" value="PAS_8"/>
    <property type="match status" value="1"/>
</dbReference>
<reference evidence="24" key="1">
    <citation type="journal article" date="2019" name="Int. J. Syst. Evol. Microbiol.">
        <title>The Global Catalogue of Microorganisms (GCM) 10K type strain sequencing project: providing services to taxonomists for standard genome sequencing and annotation.</title>
        <authorList>
            <consortium name="The Broad Institute Genomics Platform"/>
            <consortium name="The Broad Institute Genome Sequencing Center for Infectious Disease"/>
            <person name="Wu L."/>
            <person name="Ma J."/>
        </authorList>
    </citation>
    <scope>NUCLEOTIDE SEQUENCE [LARGE SCALE GENOMIC DNA]</scope>
    <source>
        <strain evidence="24">NBRC 102407</strain>
    </source>
</reference>
<dbReference type="Gene3D" id="1.20.120.160">
    <property type="entry name" value="HPT domain"/>
    <property type="match status" value="1"/>
</dbReference>
<dbReference type="InterPro" id="IPR003018">
    <property type="entry name" value="GAF"/>
</dbReference>
<dbReference type="PROSITE" id="PS50110">
    <property type="entry name" value="RESPONSE_REGULATORY"/>
    <property type="match status" value="1"/>
</dbReference>
<keyword evidence="13" id="KW-0472">Membrane</keyword>
<keyword evidence="16" id="KW-0129">CBS domain</keyword>
<feature type="domain" description="PAC" evidence="20">
    <location>
        <begin position="200"/>
        <end position="253"/>
    </location>
</feature>
<dbReference type="Pfam" id="PF00072">
    <property type="entry name" value="Response_reg"/>
    <property type="match status" value="1"/>
</dbReference>
<dbReference type="SUPFAM" id="SSF55781">
    <property type="entry name" value="GAF domain-like"/>
    <property type="match status" value="2"/>
</dbReference>
<keyword evidence="11" id="KW-1133">Transmembrane helix</keyword>
<dbReference type="PROSITE" id="PS51371">
    <property type="entry name" value="CBS"/>
    <property type="match status" value="1"/>
</dbReference>
<dbReference type="SUPFAM" id="SSF54631">
    <property type="entry name" value="CBS-domain pair"/>
    <property type="match status" value="1"/>
</dbReference>
<dbReference type="Gene3D" id="3.30.450.20">
    <property type="entry name" value="PAS domain"/>
    <property type="match status" value="4"/>
</dbReference>
<dbReference type="Pfam" id="PF00571">
    <property type="entry name" value="CBS"/>
    <property type="match status" value="1"/>
</dbReference>
<accession>A0ABQ6FDG9</accession>
<keyword evidence="7" id="KW-0812">Transmembrane</keyword>
<dbReference type="InterPro" id="IPR001789">
    <property type="entry name" value="Sig_transdc_resp-reg_receiver"/>
</dbReference>
<dbReference type="EC" id="2.7.13.3" evidence="3"/>
<dbReference type="CDD" id="cd00082">
    <property type="entry name" value="HisKA"/>
    <property type="match status" value="1"/>
</dbReference>
<dbReference type="InterPro" id="IPR005467">
    <property type="entry name" value="His_kinase_dom"/>
</dbReference>
<keyword evidence="6" id="KW-0808">Transferase</keyword>
<gene>
    <name evidence="23" type="ORF">GCM10007933_28190</name>
</gene>
<dbReference type="PANTHER" id="PTHR45339">
    <property type="entry name" value="HYBRID SIGNAL TRANSDUCTION HISTIDINE KINASE J"/>
    <property type="match status" value="1"/>
</dbReference>
<evidence type="ECO:0000259" key="18">
    <source>
        <dbReference type="PROSITE" id="PS50110"/>
    </source>
</evidence>
<feature type="modified residue" description="Phosphohistidine" evidence="14">
    <location>
        <position position="1445"/>
    </location>
</feature>
<dbReference type="NCBIfam" id="TIGR00229">
    <property type="entry name" value="sensory_box"/>
    <property type="match status" value="3"/>
</dbReference>
<dbReference type="SMART" id="SM00448">
    <property type="entry name" value="REC"/>
    <property type="match status" value="1"/>
</dbReference>
<dbReference type="EMBL" id="BSPX01000045">
    <property type="protein sequence ID" value="GLT23354.1"/>
    <property type="molecule type" value="Genomic_DNA"/>
</dbReference>
<feature type="domain" description="PAC" evidence="20">
    <location>
        <begin position="327"/>
        <end position="378"/>
    </location>
</feature>
<dbReference type="InterPro" id="IPR011006">
    <property type="entry name" value="CheY-like_superfamily"/>
</dbReference>
<feature type="domain" description="Histidine kinase" evidence="17">
    <location>
        <begin position="1006"/>
        <end position="1226"/>
    </location>
</feature>
<dbReference type="InterPro" id="IPR003661">
    <property type="entry name" value="HisK_dim/P_dom"/>
</dbReference>
<evidence type="ECO:0000256" key="6">
    <source>
        <dbReference type="ARBA" id="ARBA00022679"/>
    </source>
</evidence>
<comment type="caution">
    <text evidence="23">The sequence shown here is derived from an EMBL/GenBank/DDBJ whole genome shotgun (WGS) entry which is preliminary data.</text>
</comment>
<dbReference type="Pfam" id="PF08447">
    <property type="entry name" value="PAS_3"/>
    <property type="match status" value="1"/>
</dbReference>
<dbReference type="InterPro" id="IPR046342">
    <property type="entry name" value="CBS_dom_sf"/>
</dbReference>
<dbReference type="InterPro" id="IPR008207">
    <property type="entry name" value="Sig_transdc_His_kin_Hpt_dom"/>
</dbReference>
<dbReference type="SUPFAM" id="SSF52172">
    <property type="entry name" value="CheY-like"/>
    <property type="match status" value="1"/>
</dbReference>
<dbReference type="PROSITE" id="PS50894">
    <property type="entry name" value="HPT"/>
    <property type="match status" value="1"/>
</dbReference>
<dbReference type="InterPro" id="IPR003594">
    <property type="entry name" value="HATPase_dom"/>
</dbReference>
<dbReference type="InterPro" id="IPR013655">
    <property type="entry name" value="PAS_fold_3"/>
</dbReference>
<dbReference type="SMART" id="SM00387">
    <property type="entry name" value="HATPase_c"/>
    <property type="match status" value="1"/>
</dbReference>
<dbReference type="PANTHER" id="PTHR45339:SF1">
    <property type="entry name" value="HYBRID SIGNAL TRANSDUCTION HISTIDINE KINASE J"/>
    <property type="match status" value="1"/>
</dbReference>
<keyword evidence="4" id="KW-1003">Cell membrane</keyword>
<feature type="domain" description="HPt" evidence="21">
    <location>
        <begin position="1406"/>
        <end position="1504"/>
    </location>
</feature>
<evidence type="ECO:0000256" key="10">
    <source>
        <dbReference type="ARBA" id="ARBA00022840"/>
    </source>
</evidence>
<evidence type="ECO:0000259" key="19">
    <source>
        <dbReference type="PROSITE" id="PS50112"/>
    </source>
</evidence>
<feature type="domain" description="PAS" evidence="19">
    <location>
        <begin position="134"/>
        <end position="197"/>
    </location>
</feature>
<dbReference type="InterPro" id="IPR036641">
    <property type="entry name" value="HPT_dom_sf"/>
</dbReference>
<dbReference type="SUPFAM" id="SSF55874">
    <property type="entry name" value="ATPase domain of HSP90 chaperone/DNA topoisomerase II/histidine kinase"/>
    <property type="match status" value="1"/>
</dbReference>
<evidence type="ECO:0000259" key="17">
    <source>
        <dbReference type="PROSITE" id="PS50109"/>
    </source>
</evidence>
<dbReference type="CDD" id="cd17546">
    <property type="entry name" value="REC_hyHK_CKI1_RcsC-like"/>
    <property type="match status" value="1"/>
</dbReference>
<dbReference type="CDD" id="cd16922">
    <property type="entry name" value="HATPase_EvgS-ArcB-TorS-like"/>
    <property type="match status" value="1"/>
</dbReference>
<keyword evidence="5 15" id="KW-0597">Phosphoprotein</keyword>
<dbReference type="PROSITE" id="PS50113">
    <property type="entry name" value="PAC"/>
    <property type="match status" value="2"/>
</dbReference>
<evidence type="ECO:0000256" key="8">
    <source>
        <dbReference type="ARBA" id="ARBA00022741"/>
    </source>
</evidence>
<feature type="domain" description="PAS" evidence="19">
    <location>
        <begin position="548"/>
        <end position="623"/>
    </location>
</feature>
<feature type="modified residue" description="4-aspartylphosphate" evidence="15">
    <location>
        <position position="1301"/>
    </location>
</feature>
<dbReference type="SMART" id="SM00065">
    <property type="entry name" value="GAF"/>
    <property type="match status" value="2"/>
</dbReference>
<dbReference type="SMART" id="SM00388">
    <property type="entry name" value="HisKA"/>
    <property type="match status" value="1"/>
</dbReference>
<evidence type="ECO:0000256" key="14">
    <source>
        <dbReference type="PROSITE-ProRule" id="PRU00110"/>
    </source>
</evidence>
<dbReference type="InterPro" id="IPR004358">
    <property type="entry name" value="Sig_transdc_His_kin-like_C"/>
</dbReference>
<evidence type="ECO:0000256" key="1">
    <source>
        <dbReference type="ARBA" id="ARBA00000085"/>
    </source>
</evidence>
<dbReference type="Gene3D" id="3.30.565.10">
    <property type="entry name" value="Histidine kinase-like ATPase, C-terminal domain"/>
    <property type="match status" value="1"/>
</dbReference>
<evidence type="ECO:0000256" key="16">
    <source>
        <dbReference type="PROSITE-ProRule" id="PRU00703"/>
    </source>
</evidence>
<dbReference type="SUPFAM" id="SSF55785">
    <property type="entry name" value="PYP-like sensor domain (PAS domain)"/>
    <property type="match status" value="4"/>
</dbReference>
<dbReference type="InterPro" id="IPR029016">
    <property type="entry name" value="GAF-like_dom_sf"/>
</dbReference>
<dbReference type="InterPro" id="IPR000014">
    <property type="entry name" value="PAS"/>
</dbReference>
<evidence type="ECO:0000313" key="23">
    <source>
        <dbReference type="EMBL" id="GLT23354.1"/>
    </source>
</evidence>
<evidence type="ECO:0000256" key="7">
    <source>
        <dbReference type="ARBA" id="ARBA00022692"/>
    </source>
</evidence>
<keyword evidence="9" id="KW-0418">Kinase</keyword>
<evidence type="ECO:0000256" key="12">
    <source>
        <dbReference type="ARBA" id="ARBA00023012"/>
    </source>
</evidence>
<dbReference type="InterPro" id="IPR000644">
    <property type="entry name" value="CBS_dom"/>
</dbReference>
<organism evidence="23 24">
    <name type="scientific">Zoogloea oryzae</name>
    <dbReference type="NCBI Taxonomy" id="310767"/>
    <lineage>
        <taxon>Bacteria</taxon>
        <taxon>Pseudomonadati</taxon>
        <taxon>Pseudomonadota</taxon>
        <taxon>Betaproteobacteria</taxon>
        <taxon>Rhodocyclales</taxon>
        <taxon>Zoogloeaceae</taxon>
        <taxon>Zoogloea</taxon>
    </lineage>
</organism>
<evidence type="ECO:0000256" key="5">
    <source>
        <dbReference type="ARBA" id="ARBA00022553"/>
    </source>
</evidence>
<comment type="subcellular location">
    <subcellularLocation>
        <location evidence="2">Cell membrane</location>
        <topology evidence="2">Multi-pass membrane protein</topology>
    </subcellularLocation>
</comment>
<protein>
    <recommendedName>
        <fullName evidence="3">histidine kinase</fullName>
        <ecNumber evidence="3">2.7.13.3</ecNumber>
    </recommendedName>
</protein>
<evidence type="ECO:0000259" key="20">
    <source>
        <dbReference type="PROSITE" id="PS50113"/>
    </source>
</evidence>
<dbReference type="InterPro" id="IPR000700">
    <property type="entry name" value="PAS-assoc_C"/>
</dbReference>
<feature type="domain" description="PAS" evidence="19">
    <location>
        <begin position="254"/>
        <end position="297"/>
    </location>
</feature>
<evidence type="ECO:0000256" key="4">
    <source>
        <dbReference type="ARBA" id="ARBA00022475"/>
    </source>
</evidence>
<dbReference type="Proteomes" id="UP001157167">
    <property type="component" value="Unassembled WGS sequence"/>
</dbReference>
<keyword evidence="10" id="KW-0067">ATP-binding</keyword>
<dbReference type="InterPro" id="IPR001610">
    <property type="entry name" value="PAC"/>
</dbReference>
<dbReference type="SUPFAM" id="SSF47226">
    <property type="entry name" value="Histidine-containing phosphotransfer domain, HPT domain"/>
    <property type="match status" value="1"/>
</dbReference>
<evidence type="ECO:0000259" key="21">
    <source>
        <dbReference type="PROSITE" id="PS50894"/>
    </source>
</evidence>
<dbReference type="InterPro" id="IPR036890">
    <property type="entry name" value="HATPase_C_sf"/>
</dbReference>
<dbReference type="Gene3D" id="3.40.50.2300">
    <property type="match status" value="1"/>
</dbReference>
<dbReference type="SMART" id="SM00086">
    <property type="entry name" value="PAC"/>
    <property type="match status" value="4"/>
</dbReference>
<evidence type="ECO:0000256" key="2">
    <source>
        <dbReference type="ARBA" id="ARBA00004651"/>
    </source>
</evidence>
<dbReference type="CDD" id="cd00130">
    <property type="entry name" value="PAS"/>
    <property type="match status" value="3"/>
</dbReference>
<dbReference type="Pfam" id="PF01627">
    <property type="entry name" value="Hpt"/>
    <property type="match status" value="1"/>
</dbReference>
<sequence length="1508" mass="164341">MCLPVEVVPTECALAEAARRMVARAVAWLVVVDGDKPVGSLGGQDVLRAVLAGDPAGQTVGEVMDTSHRYAVLGENLQLVVARLGAGAAPRPVLVVDDAGRVVGLLDPERVAAALKAAAHEPAPAGRAWLAPALIRALPDLVWLKDPDGTFLACNHRFERLMGAPEEAVIGHTDYDFMAWDLADSFRQSDLAAIHAGCAQRSEQEVRFADDGHRELLEIIKTPMFDQQGGLIGVLAVGRDIGEARRAQQALREREAIFSSIVSQAADSIALMDVESRCFVEFNDACHRNLGYSREEFARLDVRDIDCLLTPEEIAAGVARMIGPTGHVLETRHRHRDGSVRDVRVSGRGIRLRGERRYVAVIWSDITDSKLAESRLRRANAALHTISECNQAVARATDPARLLDEVCGLMVAFGGYLLAAAKFDCAADCGLPVDGQIFGAGCGHVGRLDSFPATPEADRPTIWRDLSANPLLAGWAEGLPAGAAMCALPLRAEDRSVGVLYVASSAPGAFDEEEVRLLAELGGDILFGLRVLRDRREREVAEKRQRVTERQLQNLVETSPTVLYSLRVTPQGEVVPITASANVQRVLGYSLEETLRPGWWWDNLHPDDRLKTTRATEVAASGERVAQAYRFAHGRGGYVWLRDELSRGPALDDGCCEIVGSLTDISAQKTIELSLEAQRRVLEKVASGASLAETLDVLLWGVEARLSRVRASVLLLDPDGVHLRHGAARQLPEGYLRAVDGVAIGEAVGSCGTAAWRGQTVIVREIATDPLWADFAGLAAAYGLVACWSWPIFSREGRVLGTFALYPDEPSEPDALTFEQVAIATHLAAIAIARHREESALRESEARFRQLFEMAPLPLSFVHADDSVGDVNRCFIETFGYTRDEVPTVADWLRLAYPDPAYRQQVEGQHLSQRVREGAERRIEPVEREVTCRNGERRTMLVSGAPVGDSFLMTFFDITEMRRLDAQLEHYRHHLEDLVTQRTAQLAEASERAEAASRAKSAFLANMSHEIRTPMNAILGQARMLERSPLSQEQEDRLTRIRQAGSHLLALINDILDLSKVEAGKLQLEAVDFSPEALFDQAHSLIHDRLVARRLKFESDTDGLPPVLRGDVTRLRQALLNYLSNAVKFTEHGGVSLRARVVSEDDDTLLVRFEVSDSGIGIASEQLARLFRSFEQADASTTRKYGGTGLGLSLTRHLAALMGGDVGVESEPGRGSTFWFTARLQRRPGASMPAVSLPAAPQGGAGHVRGARVLLVEDNLLNQEVAIEMLSDLGLVIDRAANGQEAVALVAANRYDLILMDMQMPVMDGLEATRRIRQMPTLARTPIIAMTANAFDEDQAACFAVGMNDFVAKPVEPETLHGVIFKWVGQPRPPIAADAASIDWRTALAGIDGLDCTRGVSVVRGRWPTYLRILRTFVSTQGDAGPKLERALAEGRLNDVEHLAHALKGSAGNIGALKVFEMAADVCTAIRAGGDAEAAARPVARLVRALQPLLTALRQRLPQEEDAP</sequence>
<dbReference type="InterPro" id="IPR036097">
    <property type="entry name" value="HisK_dim/P_sf"/>
</dbReference>
<dbReference type="Pfam" id="PF00512">
    <property type="entry name" value="HisKA"/>
    <property type="match status" value="1"/>
</dbReference>
<evidence type="ECO:0000256" key="11">
    <source>
        <dbReference type="ARBA" id="ARBA00022989"/>
    </source>
</evidence>
<dbReference type="Pfam" id="PF08448">
    <property type="entry name" value="PAS_4"/>
    <property type="match status" value="1"/>
</dbReference>
<dbReference type="Gene3D" id="3.10.580.10">
    <property type="entry name" value="CBS-domain"/>
    <property type="match status" value="1"/>
</dbReference>
<dbReference type="InterPro" id="IPR035965">
    <property type="entry name" value="PAS-like_dom_sf"/>
</dbReference>
<dbReference type="SUPFAM" id="SSF47384">
    <property type="entry name" value="Homodimeric domain of signal transducing histidine kinase"/>
    <property type="match status" value="1"/>
</dbReference>
<evidence type="ECO:0000256" key="15">
    <source>
        <dbReference type="PROSITE-ProRule" id="PRU00169"/>
    </source>
</evidence>
<dbReference type="Pfam" id="PF02518">
    <property type="entry name" value="HATPase_c"/>
    <property type="match status" value="1"/>
</dbReference>
<feature type="domain" description="PAS" evidence="19">
    <location>
        <begin position="844"/>
        <end position="886"/>
    </location>
</feature>
<dbReference type="Pfam" id="PF13426">
    <property type="entry name" value="PAS_9"/>
    <property type="match status" value="1"/>
</dbReference>
<feature type="domain" description="CBS" evidence="22">
    <location>
        <begin position="1"/>
        <end position="56"/>
    </location>
</feature>
<dbReference type="InterPro" id="IPR013656">
    <property type="entry name" value="PAS_4"/>
</dbReference>
<dbReference type="SMART" id="SM00091">
    <property type="entry name" value="PAS"/>
    <property type="match status" value="4"/>
</dbReference>
<dbReference type="Gene3D" id="1.10.287.130">
    <property type="match status" value="1"/>
</dbReference>
<evidence type="ECO:0000256" key="13">
    <source>
        <dbReference type="ARBA" id="ARBA00023136"/>
    </source>
</evidence>
<proteinExistence type="predicted"/>
<keyword evidence="8" id="KW-0547">Nucleotide-binding</keyword>
<dbReference type="PROSITE" id="PS50112">
    <property type="entry name" value="PAS"/>
    <property type="match status" value="4"/>
</dbReference>